<dbReference type="PANTHER" id="PTHR37946:SF1">
    <property type="entry name" value="SLL1969 PROTEIN"/>
    <property type="match status" value="1"/>
</dbReference>
<evidence type="ECO:0000313" key="3">
    <source>
        <dbReference type="Proteomes" id="UP001595533"/>
    </source>
</evidence>
<comment type="caution">
    <text evidence="2">The sequence shown here is derived from an EMBL/GenBank/DDBJ whole genome shotgun (WGS) entry which is preliminary data.</text>
</comment>
<dbReference type="EMBL" id="JBHRTS010000005">
    <property type="protein sequence ID" value="MFC3194798.1"/>
    <property type="molecule type" value="Genomic_DNA"/>
</dbReference>
<dbReference type="Gene3D" id="3.40.50.1820">
    <property type="entry name" value="alpha/beta hydrolase"/>
    <property type="match status" value="1"/>
</dbReference>
<protein>
    <submittedName>
        <fullName evidence="2">Esterase/lipase family protein</fullName>
    </submittedName>
</protein>
<sequence>MEQNNMYSSSVGPLKPPGKFNTLKEMRAPLEWLFSYQNRRKLAHVPRGQGQLVVLVPGYGADEWSMRPLKKFLTGIGYRVFDWGHGRNRGLVTHDTQRLAVTVENLYKKHDQQAVHLIGWSLGGVLSREVARLHPHWVSQIITLGTPLIGGPKYTVVANRYAKSMNMDLDAYEAEIHAINEQGLSQPLTVIYSKSDGIVGWRAALDAYNPQARNLEVSCSHMGMGVSAEVWDIIAHTLADSDVETNDAPG</sequence>
<dbReference type="InterPro" id="IPR029058">
    <property type="entry name" value="AB_hydrolase_fold"/>
</dbReference>
<gene>
    <name evidence="2" type="ORF">ACFODZ_11160</name>
</gene>
<proteinExistence type="predicted"/>
<dbReference type="PANTHER" id="PTHR37946">
    <property type="entry name" value="SLL1969 PROTEIN"/>
    <property type="match status" value="1"/>
</dbReference>
<name>A0ABV7JEY8_9GAMM</name>
<evidence type="ECO:0000259" key="1">
    <source>
        <dbReference type="Pfam" id="PF12697"/>
    </source>
</evidence>
<dbReference type="Proteomes" id="UP001595533">
    <property type="component" value="Unassembled WGS sequence"/>
</dbReference>
<dbReference type="InterPro" id="IPR000073">
    <property type="entry name" value="AB_hydrolase_1"/>
</dbReference>
<accession>A0ABV7JEY8</accession>
<reference evidence="3" key="1">
    <citation type="journal article" date="2019" name="Int. J. Syst. Evol. Microbiol.">
        <title>The Global Catalogue of Microorganisms (GCM) 10K type strain sequencing project: providing services to taxonomists for standard genome sequencing and annotation.</title>
        <authorList>
            <consortium name="The Broad Institute Genomics Platform"/>
            <consortium name="The Broad Institute Genome Sequencing Center for Infectious Disease"/>
            <person name="Wu L."/>
            <person name="Ma J."/>
        </authorList>
    </citation>
    <scope>NUCLEOTIDE SEQUENCE [LARGE SCALE GENOMIC DNA]</scope>
    <source>
        <strain evidence="3">KCTC 42953</strain>
    </source>
</reference>
<evidence type="ECO:0000313" key="2">
    <source>
        <dbReference type="EMBL" id="MFC3194798.1"/>
    </source>
</evidence>
<dbReference type="SUPFAM" id="SSF53474">
    <property type="entry name" value="alpha/beta-Hydrolases"/>
    <property type="match status" value="1"/>
</dbReference>
<organism evidence="2 3">
    <name type="scientific">Marinicella sediminis</name>
    <dbReference type="NCBI Taxonomy" id="1792834"/>
    <lineage>
        <taxon>Bacteria</taxon>
        <taxon>Pseudomonadati</taxon>
        <taxon>Pseudomonadota</taxon>
        <taxon>Gammaproteobacteria</taxon>
        <taxon>Lysobacterales</taxon>
        <taxon>Marinicellaceae</taxon>
        <taxon>Marinicella</taxon>
    </lineage>
</organism>
<dbReference type="RefSeq" id="WP_379876490.1">
    <property type="nucleotide sequence ID" value="NZ_JBHRTS010000005.1"/>
</dbReference>
<feature type="domain" description="AB hydrolase-1" evidence="1">
    <location>
        <begin position="53"/>
        <end position="213"/>
    </location>
</feature>
<dbReference type="Pfam" id="PF12697">
    <property type="entry name" value="Abhydrolase_6"/>
    <property type="match status" value="1"/>
</dbReference>
<keyword evidence="3" id="KW-1185">Reference proteome</keyword>